<gene>
    <name evidence="1" type="ORF">EXIGLDRAFT_736757</name>
</gene>
<evidence type="ECO:0000313" key="2">
    <source>
        <dbReference type="Proteomes" id="UP000077266"/>
    </source>
</evidence>
<organism evidence="1 2">
    <name type="scientific">Exidia glandulosa HHB12029</name>
    <dbReference type="NCBI Taxonomy" id="1314781"/>
    <lineage>
        <taxon>Eukaryota</taxon>
        <taxon>Fungi</taxon>
        <taxon>Dikarya</taxon>
        <taxon>Basidiomycota</taxon>
        <taxon>Agaricomycotina</taxon>
        <taxon>Agaricomycetes</taxon>
        <taxon>Auriculariales</taxon>
        <taxon>Exidiaceae</taxon>
        <taxon>Exidia</taxon>
    </lineage>
</organism>
<sequence>MLLLDTLPSATIFSNALSTQNYPSDLASPTYKTLSLLAPDSGLCFAPAHLYLVPAHTDAPVPQKAQEALQTLTISAQKAAAASLQGSVLAGGGSETDEYGDVAFWLDHQSSKDAFAGSNRAEAVLEALGLKRWLEAGAKIVSESQLAPGLDANLAPSPALEELKKVLGALEEPFAFRVQGGPRGGSTVLFLLVGRFSGGGWAGLLGIGVWSDA</sequence>
<proteinExistence type="predicted"/>
<name>A0A165PDV3_EXIGL</name>
<accession>A0A165PDV3</accession>
<dbReference type="OrthoDB" id="10261040at2759"/>
<evidence type="ECO:0000313" key="1">
    <source>
        <dbReference type="EMBL" id="KZW02031.1"/>
    </source>
</evidence>
<reference evidence="1 2" key="1">
    <citation type="journal article" date="2016" name="Mol. Biol. Evol.">
        <title>Comparative Genomics of Early-Diverging Mushroom-Forming Fungi Provides Insights into the Origins of Lignocellulose Decay Capabilities.</title>
        <authorList>
            <person name="Nagy L.G."/>
            <person name="Riley R."/>
            <person name="Tritt A."/>
            <person name="Adam C."/>
            <person name="Daum C."/>
            <person name="Floudas D."/>
            <person name="Sun H."/>
            <person name="Yadav J.S."/>
            <person name="Pangilinan J."/>
            <person name="Larsson K.H."/>
            <person name="Matsuura K."/>
            <person name="Barry K."/>
            <person name="Labutti K."/>
            <person name="Kuo R."/>
            <person name="Ohm R.A."/>
            <person name="Bhattacharya S.S."/>
            <person name="Shirouzu T."/>
            <person name="Yoshinaga Y."/>
            <person name="Martin F.M."/>
            <person name="Grigoriev I.V."/>
            <person name="Hibbett D.S."/>
        </authorList>
    </citation>
    <scope>NUCLEOTIDE SEQUENCE [LARGE SCALE GENOMIC DNA]</scope>
    <source>
        <strain evidence="1 2">HHB12029</strain>
    </source>
</reference>
<keyword evidence="2" id="KW-1185">Reference proteome</keyword>
<dbReference type="AlphaFoldDB" id="A0A165PDV3"/>
<protein>
    <submittedName>
        <fullName evidence="1">Uncharacterized protein</fullName>
    </submittedName>
</protein>
<dbReference type="Proteomes" id="UP000077266">
    <property type="component" value="Unassembled WGS sequence"/>
</dbReference>
<dbReference type="InParanoid" id="A0A165PDV3"/>
<dbReference type="EMBL" id="KV425890">
    <property type="protein sequence ID" value="KZW02031.1"/>
    <property type="molecule type" value="Genomic_DNA"/>
</dbReference>